<gene>
    <name evidence="2" type="ORF">IV02_03130</name>
</gene>
<dbReference type="Proteomes" id="UP000028643">
    <property type="component" value="Unassembled WGS sequence"/>
</dbReference>
<accession>A0A085VHW6</accession>
<dbReference type="RefSeq" id="WP_020290575.1">
    <property type="nucleotide sequence ID" value="NZ_JPQT01000041.1"/>
</dbReference>
<name>A0A085VHW6_PSESX</name>
<comment type="caution">
    <text evidence="2">The sequence shown here is derived from an EMBL/GenBank/DDBJ whole genome shotgun (WGS) entry which is preliminary data.</text>
</comment>
<feature type="region of interest" description="Disordered" evidence="1">
    <location>
        <begin position="1"/>
        <end position="26"/>
    </location>
</feature>
<evidence type="ECO:0000256" key="1">
    <source>
        <dbReference type="SAM" id="MobiDB-lite"/>
    </source>
</evidence>
<organism evidence="2 3">
    <name type="scientific">Pseudomonas syringae</name>
    <dbReference type="NCBI Taxonomy" id="317"/>
    <lineage>
        <taxon>Bacteria</taxon>
        <taxon>Pseudomonadati</taxon>
        <taxon>Pseudomonadota</taxon>
        <taxon>Gammaproteobacteria</taxon>
        <taxon>Pseudomonadales</taxon>
        <taxon>Pseudomonadaceae</taxon>
        <taxon>Pseudomonas</taxon>
    </lineage>
</organism>
<dbReference type="AlphaFoldDB" id="A0A085VHW6"/>
<sequence length="119" mass="13345">MRIDPRPLLPTTTDKAPPVEGVRPISPRQGARFDALLSKREILARRSLRGEVAQSGVTGAVNPELFGSARSLEILDYVLHTVLPALDAEPEIKTLAHELIREEIYLRRTLEQQRAEVQE</sequence>
<dbReference type="PATRIC" id="fig|317.174.peg.632"/>
<protein>
    <submittedName>
        <fullName evidence="2">Uncharacterized protein</fullName>
    </submittedName>
</protein>
<evidence type="ECO:0000313" key="2">
    <source>
        <dbReference type="EMBL" id="KFE55029.1"/>
    </source>
</evidence>
<reference evidence="2 3" key="1">
    <citation type="submission" date="2014-07" db="EMBL/GenBank/DDBJ databases">
        <title>Draft Genome Sequences of Environmental Pseudomonas syringae strains.</title>
        <authorList>
            <person name="Baltrus D.A."/>
            <person name="Berge O."/>
            <person name="Morris C."/>
        </authorList>
    </citation>
    <scope>NUCLEOTIDE SEQUENCE [LARGE SCALE GENOMIC DNA]</scope>
    <source>
        <strain evidence="2 3">CEB003</strain>
    </source>
</reference>
<evidence type="ECO:0000313" key="3">
    <source>
        <dbReference type="Proteomes" id="UP000028643"/>
    </source>
</evidence>
<proteinExistence type="predicted"/>
<dbReference type="EMBL" id="JPQT01000041">
    <property type="protein sequence ID" value="KFE55029.1"/>
    <property type="molecule type" value="Genomic_DNA"/>
</dbReference>